<sequence length="442" mass="49445">MSVTAALPTDCLFLEEHESLTLTTGPEQGILMVNGEILPRASLSPSSPYIETWAEGEVTINVHDWVGRLHLTSSEGFLDQVIYVYPSKLGSTAEQAFTALTRLVDSLPETTRLNYPTELVPVSENLRLQPLSFSDIEQVALRAWYLTREWKRRPRWTEGMQRRVVRGGAVPDRVDWALTLEEWGRGRFPDHVARDLPQAVLPRGLKAIRQLWETLIDVTQRFPEGSALAHAARQTLNELPQPSGAAEHERDQMARTAYALVESLEKSGRQSRQLPAGHAAMAPLYEFWVQASVLLALGATDGHFNLNSQGLYVGTFRGPDVTVTLNPRLAFFGVGQGQQFLMPDLLLEFDSGQCVVADVKYRALHRLPTEQIREVNRQLLTYMGLTHAATGVVLWPAMTGETLREEPLPSSRARLLRMRCHPLDPPEELASRLRLLNPTGVP</sequence>
<dbReference type="AlphaFoldDB" id="A0A418VH00"/>
<evidence type="ECO:0000313" key="1">
    <source>
        <dbReference type="EMBL" id="RJF75302.1"/>
    </source>
</evidence>
<dbReference type="Proteomes" id="UP000286287">
    <property type="component" value="Unassembled WGS sequence"/>
</dbReference>
<name>A0A418VH00_9DEIO</name>
<keyword evidence="2" id="KW-1185">Reference proteome</keyword>
<comment type="caution">
    <text evidence="1">The sequence shown here is derived from an EMBL/GenBank/DDBJ whole genome shotgun (WGS) entry which is preliminary data.</text>
</comment>
<evidence type="ECO:0000313" key="2">
    <source>
        <dbReference type="Proteomes" id="UP000286287"/>
    </source>
</evidence>
<dbReference type="RefSeq" id="WP_119760611.1">
    <property type="nucleotide sequence ID" value="NZ_QYUJ01000006.1"/>
</dbReference>
<protein>
    <submittedName>
        <fullName evidence="1">Uncharacterized protein</fullName>
    </submittedName>
</protein>
<accession>A0A418VH00</accession>
<dbReference type="OrthoDB" id="57092at2"/>
<gene>
    <name evidence="1" type="ORF">D3875_02075</name>
</gene>
<proteinExistence type="predicted"/>
<organism evidence="1 2">
    <name type="scientific">Deinococcus cavernae</name>
    <dbReference type="NCBI Taxonomy" id="2320857"/>
    <lineage>
        <taxon>Bacteria</taxon>
        <taxon>Thermotogati</taxon>
        <taxon>Deinococcota</taxon>
        <taxon>Deinococci</taxon>
        <taxon>Deinococcales</taxon>
        <taxon>Deinococcaceae</taxon>
        <taxon>Deinococcus</taxon>
    </lineage>
</organism>
<dbReference type="EMBL" id="QYUJ01000006">
    <property type="protein sequence ID" value="RJF75302.1"/>
    <property type="molecule type" value="Genomic_DNA"/>
</dbReference>
<reference evidence="1 2" key="1">
    <citation type="submission" date="2018-09" db="EMBL/GenBank/DDBJ databases">
        <authorList>
            <person name="Zhu H."/>
        </authorList>
    </citation>
    <scope>NUCLEOTIDE SEQUENCE [LARGE SCALE GENOMIC DNA]</scope>
    <source>
        <strain evidence="1 2">K2S05-167</strain>
    </source>
</reference>